<keyword evidence="4" id="KW-0862">Zinc</keyword>
<evidence type="ECO:0000256" key="8">
    <source>
        <dbReference type="ARBA" id="ARBA00023170"/>
    </source>
</evidence>
<dbReference type="InterPro" id="IPR001723">
    <property type="entry name" value="Nuclear_hrmn_rcpt"/>
</dbReference>
<feature type="domain" description="Nuclear receptor" evidence="11">
    <location>
        <begin position="114"/>
        <end position="189"/>
    </location>
</feature>
<keyword evidence="9" id="KW-0539">Nucleus</keyword>
<evidence type="ECO:0000256" key="3">
    <source>
        <dbReference type="ARBA" id="ARBA00022771"/>
    </source>
</evidence>
<evidence type="ECO:0000256" key="5">
    <source>
        <dbReference type="ARBA" id="ARBA00023015"/>
    </source>
</evidence>
<dbReference type="GO" id="GO:0090575">
    <property type="term" value="C:RNA polymerase II transcription regulator complex"/>
    <property type="evidence" value="ECO:0007669"/>
    <property type="project" value="TreeGrafter"/>
</dbReference>
<keyword evidence="8" id="KW-0675">Receptor</keyword>
<evidence type="ECO:0000256" key="9">
    <source>
        <dbReference type="ARBA" id="ARBA00023242"/>
    </source>
</evidence>
<protein>
    <submittedName>
        <fullName evidence="13">(pine wood nematode) hypothetical protein</fullName>
    </submittedName>
</protein>
<dbReference type="PANTHER" id="PTHR24086">
    <property type="entry name" value="NUCLEAR RECEPTOR SUBFAMILY 5 GROUP A"/>
    <property type="match status" value="1"/>
</dbReference>
<dbReference type="SUPFAM" id="SSF48508">
    <property type="entry name" value="Nuclear receptor ligand-binding domain"/>
    <property type="match status" value="1"/>
</dbReference>
<proteinExistence type="predicted"/>
<keyword evidence="2" id="KW-0479">Metal-binding</keyword>
<evidence type="ECO:0000313" key="15">
    <source>
        <dbReference type="Proteomes" id="UP000659654"/>
    </source>
</evidence>
<dbReference type="InterPro" id="IPR013088">
    <property type="entry name" value="Znf_NHR/GATA"/>
</dbReference>
<dbReference type="GO" id="GO:0004879">
    <property type="term" value="F:nuclear receptor activity"/>
    <property type="evidence" value="ECO:0007669"/>
    <property type="project" value="InterPro"/>
</dbReference>
<evidence type="ECO:0000256" key="6">
    <source>
        <dbReference type="ARBA" id="ARBA00023125"/>
    </source>
</evidence>
<evidence type="ECO:0000256" key="1">
    <source>
        <dbReference type="ARBA" id="ARBA00004123"/>
    </source>
</evidence>
<reference evidence="16" key="1">
    <citation type="submission" date="2016-11" db="UniProtKB">
        <authorList>
            <consortium name="WormBaseParasite"/>
        </authorList>
    </citation>
    <scope>IDENTIFICATION</scope>
</reference>
<dbReference type="SUPFAM" id="SSF57716">
    <property type="entry name" value="Glucocorticoid receptor-like (DNA-binding domain)"/>
    <property type="match status" value="1"/>
</dbReference>
<dbReference type="InterPro" id="IPR001628">
    <property type="entry name" value="Znf_hrmn_rcpt"/>
</dbReference>
<evidence type="ECO:0000256" key="7">
    <source>
        <dbReference type="ARBA" id="ARBA00023163"/>
    </source>
</evidence>
<dbReference type="PROSITE" id="PS00031">
    <property type="entry name" value="NUCLEAR_REC_DBD_1"/>
    <property type="match status" value="1"/>
</dbReference>
<feature type="domain" description="NR LBD" evidence="12">
    <location>
        <begin position="405"/>
        <end position="623"/>
    </location>
</feature>
<name>A0A1I7S0L4_BURXY</name>
<dbReference type="GO" id="GO:0008270">
    <property type="term" value="F:zinc ion binding"/>
    <property type="evidence" value="ECO:0007669"/>
    <property type="project" value="UniProtKB-KW"/>
</dbReference>
<dbReference type="Proteomes" id="UP000659654">
    <property type="component" value="Unassembled WGS sequence"/>
</dbReference>
<dbReference type="EMBL" id="CAJFDI010000006">
    <property type="protein sequence ID" value="CAD5235762.1"/>
    <property type="molecule type" value="Genomic_DNA"/>
</dbReference>
<organism evidence="14 16">
    <name type="scientific">Bursaphelenchus xylophilus</name>
    <name type="common">Pinewood nematode worm</name>
    <name type="synonym">Aphelenchoides xylophilus</name>
    <dbReference type="NCBI Taxonomy" id="6326"/>
    <lineage>
        <taxon>Eukaryota</taxon>
        <taxon>Metazoa</taxon>
        <taxon>Ecdysozoa</taxon>
        <taxon>Nematoda</taxon>
        <taxon>Chromadorea</taxon>
        <taxon>Rhabditida</taxon>
        <taxon>Tylenchina</taxon>
        <taxon>Tylenchomorpha</taxon>
        <taxon>Aphelenchoidea</taxon>
        <taxon>Aphelenchoididae</taxon>
        <taxon>Bursaphelenchus</taxon>
    </lineage>
</organism>
<gene>
    <name evidence="13" type="ORF">BXYJ_LOCUS15853</name>
</gene>
<dbReference type="PANTHER" id="PTHR24086:SF15">
    <property type="entry name" value="NUCLEAR HORMONE RECEPTOR FTZ-F1"/>
    <property type="match status" value="1"/>
</dbReference>
<dbReference type="PRINTS" id="PR00398">
    <property type="entry name" value="STRDHORMONER"/>
</dbReference>
<feature type="region of interest" description="Disordered" evidence="10">
    <location>
        <begin position="57"/>
        <end position="78"/>
    </location>
</feature>
<keyword evidence="7" id="KW-0804">Transcription</keyword>
<dbReference type="Gene3D" id="1.10.565.10">
    <property type="entry name" value="Retinoid X Receptor"/>
    <property type="match status" value="1"/>
</dbReference>
<keyword evidence="5" id="KW-0805">Transcription regulation</keyword>
<dbReference type="AlphaFoldDB" id="A0A1I7S0L4"/>
<dbReference type="PROSITE" id="PS51030">
    <property type="entry name" value="NUCLEAR_REC_DBD_2"/>
    <property type="match status" value="1"/>
</dbReference>
<evidence type="ECO:0000256" key="10">
    <source>
        <dbReference type="SAM" id="MobiDB-lite"/>
    </source>
</evidence>
<keyword evidence="6" id="KW-0238">DNA-binding</keyword>
<dbReference type="EMBL" id="CAJFCV020000006">
    <property type="protein sequence ID" value="CAG9132327.1"/>
    <property type="molecule type" value="Genomic_DNA"/>
</dbReference>
<evidence type="ECO:0000313" key="13">
    <source>
        <dbReference type="EMBL" id="CAD5235762.1"/>
    </source>
</evidence>
<dbReference type="Pfam" id="PF00105">
    <property type="entry name" value="zf-C4"/>
    <property type="match status" value="1"/>
</dbReference>
<evidence type="ECO:0000313" key="16">
    <source>
        <dbReference type="WBParaSite" id="BXY_0653800.1"/>
    </source>
</evidence>
<dbReference type="GO" id="GO:0009888">
    <property type="term" value="P:tissue development"/>
    <property type="evidence" value="ECO:0007669"/>
    <property type="project" value="TreeGrafter"/>
</dbReference>
<dbReference type="PRINTS" id="PR00047">
    <property type="entry name" value="STROIDFINGER"/>
</dbReference>
<evidence type="ECO:0000259" key="12">
    <source>
        <dbReference type="PROSITE" id="PS51843"/>
    </source>
</evidence>
<dbReference type="InterPro" id="IPR035500">
    <property type="entry name" value="NHR-like_dom_sf"/>
</dbReference>
<evidence type="ECO:0000313" key="14">
    <source>
        <dbReference type="Proteomes" id="UP000095284"/>
    </source>
</evidence>
<keyword evidence="15" id="KW-1185">Reference proteome</keyword>
<dbReference type="WBParaSite" id="BXY_0653800.1">
    <property type="protein sequence ID" value="BXY_0653800.1"/>
    <property type="gene ID" value="BXY_0653800"/>
</dbReference>
<dbReference type="SMART" id="SM00399">
    <property type="entry name" value="ZnF_C4"/>
    <property type="match status" value="1"/>
</dbReference>
<dbReference type="FunFam" id="3.30.50.10:FF:000006">
    <property type="entry name" value="Nuclear receptor subfamily 5 group A member"/>
    <property type="match status" value="1"/>
</dbReference>
<sequence>MNVGGLGLCVARSAVLVRRQLDLVIQYLRMDTMKLEKCPNPTVSLTLPKCIDTMASESPSCSTPSSSSSGGTPTNYMPKGMVNPTLISTVHGQNMISLINNRPVENGVTYDDNKEPCPVCGDKVSGYHYGLLTCESCKGFFKRTVQNKKKYGCNAEGKCVVDKTCRKRCPYCRFEKCVAKGMKVEAVREDRMRGGRNKFGSFYKQDRAQRRLQEPQRTQPTHQQYQNMYNGVIADQNVSSSTPDCYFDNRLKVSTYDAMLQSPTLSSTNNFNDFRYAMHQESLAAILSSSMDEHAQMNMRFQTPITTANSNSVKSEPFDGPYLASASGHLAPQGNPLAAEPPYHLVHPTDYSTTAAAVAAAAYQPMLPMTSLNHQQFLGENQMPLCLPPSETAIAEGYYSGNSGRMFQEMINAVENHRAAMLSLEKAKKDSADAFDFLILAAEEHLSEVVNWAKSIRKFNDLSTSDQQNSISMSWPLIHIINFTFNYVKGKIPTSYRLSNGTEVPVVYVALLGCSELEPEWKELCEQVKRFDDYDYTALLCMALFSAPQQKTTAAVYSEICCAWNSFNHHNLPMMEILIQLNAMANRAQGYFIHSAQSSNIPLPNLLNDIHCPPQQYYYPTMA</sequence>
<dbReference type="Proteomes" id="UP000095284">
    <property type="component" value="Unplaced"/>
</dbReference>
<dbReference type="GO" id="GO:0009755">
    <property type="term" value="P:hormone-mediated signaling pathway"/>
    <property type="evidence" value="ECO:0007669"/>
    <property type="project" value="TreeGrafter"/>
</dbReference>
<keyword evidence="3" id="KW-0863">Zinc-finger</keyword>
<dbReference type="InterPro" id="IPR016355">
    <property type="entry name" value="NR5-like"/>
</dbReference>
<dbReference type="PROSITE" id="PS51843">
    <property type="entry name" value="NR_LBD"/>
    <property type="match status" value="1"/>
</dbReference>
<accession>A0A1I7S0L4</accession>
<dbReference type="InterPro" id="IPR000536">
    <property type="entry name" value="Nucl_hrmn_rcpt_lig-bd"/>
</dbReference>
<evidence type="ECO:0000256" key="4">
    <source>
        <dbReference type="ARBA" id="ARBA00022833"/>
    </source>
</evidence>
<comment type="subcellular location">
    <subcellularLocation>
        <location evidence="1">Nucleus</location>
    </subcellularLocation>
</comment>
<evidence type="ECO:0000256" key="2">
    <source>
        <dbReference type="ARBA" id="ARBA00022723"/>
    </source>
</evidence>
<dbReference type="Proteomes" id="UP000582659">
    <property type="component" value="Unassembled WGS sequence"/>
</dbReference>
<dbReference type="CDD" id="cd07167">
    <property type="entry name" value="NR_DBD_Lrh-1_like"/>
    <property type="match status" value="1"/>
</dbReference>
<feature type="compositionally biased region" description="Low complexity" evidence="10">
    <location>
        <begin position="57"/>
        <end position="74"/>
    </location>
</feature>
<evidence type="ECO:0000259" key="11">
    <source>
        <dbReference type="PROSITE" id="PS51030"/>
    </source>
</evidence>
<dbReference type="Gene3D" id="3.30.50.10">
    <property type="entry name" value="Erythroid Transcription Factor GATA-1, subunit A"/>
    <property type="match status" value="1"/>
</dbReference>
<dbReference type="eggNOG" id="KOG4218">
    <property type="taxonomic scope" value="Eukaryota"/>
</dbReference>
<dbReference type="OrthoDB" id="5771769at2759"/>
<dbReference type="GO" id="GO:0000978">
    <property type="term" value="F:RNA polymerase II cis-regulatory region sequence-specific DNA binding"/>
    <property type="evidence" value="ECO:0007669"/>
    <property type="project" value="TreeGrafter"/>
</dbReference>
<reference evidence="13" key="2">
    <citation type="submission" date="2020-09" db="EMBL/GenBank/DDBJ databases">
        <authorList>
            <person name="Kikuchi T."/>
        </authorList>
    </citation>
    <scope>NUCLEOTIDE SEQUENCE</scope>
    <source>
        <strain evidence="13">Ka4C1</strain>
    </source>
</reference>